<dbReference type="InterPro" id="IPR029069">
    <property type="entry name" value="HotDog_dom_sf"/>
</dbReference>
<dbReference type="Proteomes" id="UP000272238">
    <property type="component" value="Unassembled WGS sequence"/>
</dbReference>
<dbReference type="EMBL" id="RBZN01000001">
    <property type="protein sequence ID" value="RKQ20099.1"/>
    <property type="molecule type" value="Genomic_DNA"/>
</dbReference>
<dbReference type="PANTHER" id="PTHR31793:SF27">
    <property type="entry name" value="NOVEL THIOESTERASE SUPERFAMILY DOMAIN AND SAPOSIN A-TYPE DOMAIN CONTAINING PROTEIN (0610012H03RIK)"/>
    <property type="match status" value="1"/>
</dbReference>
<dbReference type="InterPro" id="IPR050563">
    <property type="entry name" value="4-hydroxybenzoyl-CoA_TE"/>
</dbReference>
<evidence type="ECO:0000256" key="1">
    <source>
        <dbReference type="ARBA" id="ARBA00005953"/>
    </source>
</evidence>
<protein>
    <submittedName>
        <fullName evidence="3">Acyl-CoA thioesterase</fullName>
    </submittedName>
</protein>
<keyword evidence="2" id="KW-0378">Hydrolase</keyword>
<name>A0A494ZBC0_9BACL</name>
<sequence length="141" mass="16660">MLVEYDFKVRWGDTDAAGIVFYPNFYKWMDEATHEYLNKSEIRSNTIFETMKINVPLVEALCQFKKPLFFEDQVTVKSVISELHRKVFKISHEFYKGEDCVAQGYEIRAWTSFLDTPKAMEIPMEIRNKMISEVTLILTKK</sequence>
<comment type="similarity">
    <text evidence="1">Belongs to the 4-hydroxybenzoyl-CoA thioesterase family.</text>
</comment>
<dbReference type="PANTHER" id="PTHR31793">
    <property type="entry name" value="4-HYDROXYBENZOYL-COA THIOESTERASE FAMILY MEMBER"/>
    <property type="match status" value="1"/>
</dbReference>
<reference evidence="3 4" key="1">
    <citation type="journal article" date="2016" name="Antonie Van Leeuwenhoek">
        <title>Lysinibacillus endophyticus sp. nov., an indole-3-acetic acid producing endophytic bacterium isolated from corn root (Zea mays cv. Xinken-5).</title>
        <authorList>
            <person name="Yu J."/>
            <person name="Guan X."/>
            <person name="Liu C."/>
            <person name="Xiang W."/>
            <person name="Yu Z."/>
            <person name="Liu X."/>
            <person name="Wang G."/>
        </authorList>
    </citation>
    <scope>NUCLEOTIDE SEQUENCE [LARGE SCALE GENOMIC DNA]</scope>
    <source>
        <strain evidence="3 4">DSM 100506</strain>
    </source>
</reference>
<dbReference type="RefSeq" id="WP_121212752.1">
    <property type="nucleotide sequence ID" value="NZ_JBBYAH010000001.1"/>
</dbReference>
<dbReference type="CDD" id="cd00586">
    <property type="entry name" value="4HBT"/>
    <property type="match status" value="1"/>
</dbReference>
<dbReference type="OrthoDB" id="9800856at2"/>
<gene>
    <name evidence="3" type="ORF">D8M03_00680</name>
</gene>
<accession>A0A494ZBC0</accession>
<evidence type="ECO:0000313" key="3">
    <source>
        <dbReference type="EMBL" id="RKQ20099.1"/>
    </source>
</evidence>
<organism evidence="3 4">
    <name type="scientific">Ureibacillus endophyticus</name>
    <dbReference type="NCBI Taxonomy" id="1978490"/>
    <lineage>
        <taxon>Bacteria</taxon>
        <taxon>Bacillati</taxon>
        <taxon>Bacillota</taxon>
        <taxon>Bacilli</taxon>
        <taxon>Bacillales</taxon>
        <taxon>Caryophanaceae</taxon>
        <taxon>Ureibacillus</taxon>
    </lineage>
</organism>
<keyword evidence="4" id="KW-1185">Reference proteome</keyword>
<evidence type="ECO:0000313" key="4">
    <source>
        <dbReference type="Proteomes" id="UP000272238"/>
    </source>
</evidence>
<proteinExistence type="inferred from homology"/>
<dbReference type="PIRSF" id="PIRSF003230">
    <property type="entry name" value="YbgC"/>
    <property type="match status" value="1"/>
</dbReference>
<dbReference type="Gene3D" id="3.10.129.10">
    <property type="entry name" value="Hotdog Thioesterase"/>
    <property type="match status" value="1"/>
</dbReference>
<dbReference type="InterPro" id="IPR006684">
    <property type="entry name" value="YbgC/YbaW"/>
</dbReference>
<dbReference type="SUPFAM" id="SSF54637">
    <property type="entry name" value="Thioesterase/thiol ester dehydrase-isomerase"/>
    <property type="match status" value="1"/>
</dbReference>
<comment type="caution">
    <text evidence="3">The sequence shown here is derived from an EMBL/GenBank/DDBJ whole genome shotgun (WGS) entry which is preliminary data.</text>
</comment>
<dbReference type="GO" id="GO:0047617">
    <property type="term" value="F:fatty acyl-CoA hydrolase activity"/>
    <property type="evidence" value="ECO:0007669"/>
    <property type="project" value="TreeGrafter"/>
</dbReference>
<dbReference type="AlphaFoldDB" id="A0A494ZBC0"/>
<evidence type="ECO:0000256" key="2">
    <source>
        <dbReference type="ARBA" id="ARBA00022801"/>
    </source>
</evidence>
<dbReference type="Pfam" id="PF13279">
    <property type="entry name" value="4HBT_2"/>
    <property type="match status" value="1"/>
</dbReference>